<reference evidence="2" key="1">
    <citation type="journal article" date="2015" name="Nature">
        <title>Complex archaea that bridge the gap between prokaryotes and eukaryotes.</title>
        <authorList>
            <person name="Spang A."/>
            <person name="Saw J.H."/>
            <person name="Jorgensen S.L."/>
            <person name="Zaremba-Niedzwiedzka K."/>
            <person name="Martijn J."/>
            <person name="Lind A.E."/>
            <person name="van Eijk R."/>
            <person name="Schleper C."/>
            <person name="Guy L."/>
            <person name="Ettema T.J."/>
        </authorList>
    </citation>
    <scope>NUCLEOTIDE SEQUENCE</scope>
</reference>
<accession>A0A0F9AWY7</accession>
<dbReference type="AlphaFoldDB" id="A0A0F9AWY7"/>
<evidence type="ECO:0000313" key="2">
    <source>
        <dbReference type="EMBL" id="KKL14094.1"/>
    </source>
</evidence>
<sequence length="101" mass="11780">MLLVELFQKKEDIFVEGAKIAWARVGNKVVKKYRCTSGKRQGRIVSSPTHCVKPIDIKKRMKLRQTKLAKGKRMARKSQRTKRRNPASLRIQRMNKGFGKR</sequence>
<feature type="compositionally biased region" description="Basic residues" evidence="1">
    <location>
        <begin position="64"/>
        <end position="85"/>
    </location>
</feature>
<dbReference type="EMBL" id="LAZR01040599">
    <property type="protein sequence ID" value="KKL14094.1"/>
    <property type="molecule type" value="Genomic_DNA"/>
</dbReference>
<comment type="caution">
    <text evidence="2">The sequence shown here is derived from an EMBL/GenBank/DDBJ whole genome shotgun (WGS) entry which is preliminary data.</text>
</comment>
<proteinExistence type="predicted"/>
<evidence type="ECO:0000256" key="1">
    <source>
        <dbReference type="SAM" id="MobiDB-lite"/>
    </source>
</evidence>
<protein>
    <submittedName>
        <fullName evidence="2">Uncharacterized protein</fullName>
    </submittedName>
</protein>
<name>A0A0F9AWY7_9ZZZZ</name>
<organism evidence="2">
    <name type="scientific">marine sediment metagenome</name>
    <dbReference type="NCBI Taxonomy" id="412755"/>
    <lineage>
        <taxon>unclassified sequences</taxon>
        <taxon>metagenomes</taxon>
        <taxon>ecological metagenomes</taxon>
    </lineage>
</organism>
<gene>
    <name evidence="2" type="ORF">LCGC14_2519200</name>
</gene>
<feature type="region of interest" description="Disordered" evidence="1">
    <location>
        <begin position="64"/>
        <end position="101"/>
    </location>
</feature>